<dbReference type="SMART" id="SM00842">
    <property type="entry name" value="FtsA"/>
    <property type="match status" value="1"/>
</dbReference>
<dbReference type="PANTHER" id="PTHR32432">
    <property type="entry name" value="CELL DIVISION PROTEIN FTSA-RELATED"/>
    <property type="match status" value="1"/>
</dbReference>
<comment type="caution">
    <text evidence="3">The sequence shown here is derived from an EMBL/GenBank/DDBJ whole genome shotgun (WGS) entry which is preliminary data.</text>
</comment>
<dbReference type="EMBL" id="QQAY01000003">
    <property type="protein sequence ID" value="RDI44305.1"/>
    <property type="molecule type" value="Genomic_DNA"/>
</dbReference>
<protein>
    <submittedName>
        <fullName evidence="3">Cell division protein FtsA</fullName>
    </submittedName>
</protein>
<reference evidence="3 4" key="1">
    <citation type="submission" date="2018-07" db="EMBL/GenBank/DDBJ databases">
        <title>Genomic Encyclopedia of Type Strains, Phase IV (KMG-IV): sequencing the most valuable type-strain genomes for metagenomic binning, comparative biology and taxonomic classification.</title>
        <authorList>
            <person name="Goeker M."/>
        </authorList>
    </citation>
    <scope>NUCLEOTIDE SEQUENCE [LARGE SCALE GENOMIC DNA]</scope>
    <source>
        <strain evidence="3 4">DSM 25281</strain>
    </source>
</reference>
<dbReference type="InterPro" id="IPR003494">
    <property type="entry name" value="SHS2_FtsA"/>
</dbReference>
<feature type="domain" description="SHS2" evidence="2">
    <location>
        <begin position="7"/>
        <end position="204"/>
    </location>
</feature>
<dbReference type="Proteomes" id="UP000255326">
    <property type="component" value="Unassembled WGS sequence"/>
</dbReference>
<dbReference type="PROSITE" id="PS50889">
    <property type="entry name" value="S4"/>
    <property type="match status" value="1"/>
</dbReference>
<dbReference type="AlphaFoldDB" id="A0A370GKP9"/>
<evidence type="ECO:0000259" key="2">
    <source>
        <dbReference type="SMART" id="SM00842"/>
    </source>
</evidence>
<gene>
    <name evidence="3" type="ORF">DFR59_103377</name>
</gene>
<dbReference type="GO" id="GO:0051301">
    <property type="term" value="P:cell division"/>
    <property type="evidence" value="ECO:0007669"/>
    <property type="project" value="UniProtKB-KW"/>
</dbReference>
<dbReference type="Pfam" id="PF14450">
    <property type="entry name" value="FtsA"/>
    <property type="match status" value="1"/>
</dbReference>
<dbReference type="RefSeq" id="WP_114745173.1">
    <property type="nucleotide sequence ID" value="NZ_QQAY01000003.1"/>
</dbReference>
<evidence type="ECO:0000313" key="4">
    <source>
        <dbReference type="Proteomes" id="UP000255326"/>
    </source>
</evidence>
<evidence type="ECO:0000256" key="1">
    <source>
        <dbReference type="PROSITE-ProRule" id="PRU00182"/>
    </source>
</evidence>
<keyword evidence="3" id="KW-0131">Cell cycle</keyword>
<dbReference type="SUPFAM" id="SSF53067">
    <property type="entry name" value="Actin-like ATPase domain"/>
    <property type="match status" value="2"/>
</dbReference>
<proteinExistence type="predicted"/>
<dbReference type="InterPro" id="IPR043129">
    <property type="entry name" value="ATPase_NBD"/>
</dbReference>
<dbReference type="PANTHER" id="PTHR32432:SF3">
    <property type="entry name" value="ETHANOLAMINE UTILIZATION PROTEIN EUTJ"/>
    <property type="match status" value="1"/>
</dbReference>
<keyword evidence="3" id="KW-0132">Cell division</keyword>
<organism evidence="3 4">
    <name type="scientific">Falsibacillus pallidus</name>
    <dbReference type="NCBI Taxonomy" id="493781"/>
    <lineage>
        <taxon>Bacteria</taxon>
        <taxon>Bacillati</taxon>
        <taxon>Bacillota</taxon>
        <taxon>Bacilli</taxon>
        <taxon>Bacillales</taxon>
        <taxon>Bacillaceae</taxon>
        <taxon>Falsibacillus</taxon>
    </lineage>
</organism>
<name>A0A370GKP9_9BACI</name>
<dbReference type="InterPro" id="IPR050696">
    <property type="entry name" value="FtsA/MreB"/>
</dbReference>
<dbReference type="Gene3D" id="3.30.420.40">
    <property type="match status" value="2"/>
</dbReference>
<keyword evidence="1" id="KW-0694">RNA-binding</keyword>
<sequence>MQEKEKIFALDIGTRSVVGIILEEINSVYHVQELLVKEHKERAMLDGQIHDVPAVSQVIQEIKKELETRHGTLSKVCVAAAGRALKTERSSVFLSIKGKNILTKQDVLHLELSAVQQAQAHAAEKYDNEKSYYYYCVGYSVLHYRLDGEEIGSLVDQQGDEASVEIIATFLPRVVVESLIAALNRAGLEMEALTLEPIAAINVLIPPSMRRLNVALVDIGAGTSDIALTNMGTVVAYGMVPVAGDEITEALSDALLLDFPNAETAKRQLLGNEQVEIEDILGIQSTVEKSEVISMISNSIDKLAKSISNEILSLNNGHSPKAVMLVGGGSMTPELPERIAECLNLPANRVAIRGSDAIQGLEVDPSISSGPEYVTPIGIAIAAKKSPVQYITVYVNDRPVRLFEVKKLTVGDCLLASGQKISRLYGKPGMAIIIEFNGQVVTVPGEHGHPPVIEKNGEICDLDEEVSHGDSITALNGKDGGPASVRIIDFIDQVPIKTIHLNGLVQKVGMTVYRNGRKAELEEYLEDKDKIHMSFPQTIEELMKDAEEKDAIHQLKPFRIKINGKDTFLPAYSGKVQLNGKEVKATESFEDGDEIEVIPFKNPSLEEIAQKKQWDLDRSITVRFNGEALSISKPLTVIRRNGMILNKADVLDFGDEIEVLQKEAEPFIFQDLFRHVEIEMPPDSRGQFRLLKNNEDTTFYDEIVSGDDLEILWPMAAK</sequence>
<evidence type="ECO:0000313" key="3">
    <source>
        <dbReference type="EMBL" id="RDI44305.1"/>
    </source>
</evidence>
<dbReference type="OrthoDB" id="9768127at2"/>
<keyword evidence="4" id="KW-1185">Reference proteome</keyword>
<accession>A0A370GKP9</accession>
<dbReference type="GO" id="GO:0003723">
    <property type="term" value="F:RNA binding"/>
    <property type="evidence" value="ECO:0007669"/>
    <property type="project" value="UniProtKB-KW"/>
</dbReference>
<dbReference type="CDD" id="cd24004">
    <property type="entry name" value="ASKHA_NBD_PilM-like"/>
    <property type="match status" value="1"/>
</dbReference>